<dbReference type="EMBL" id="JAXOFX010000014">
    <property type="protein sequence ID" value="MDZ5473576.1"/>
    <property type="molecule type" value="Genomic_DNA"/>
</dbReference>
<dbReference type="Proteomes" id="UP001290455">
    <property type="component" value="Unassembled WGS sequence"/>
</dbReference>
<protein>
    <submittedName>
        <fullName evidence="1">DUF1836 domain-containing protein</fullName>
    </submittedName>
</protein>
<dbReference type="RefSeq" id="WP_322447866.1">
    <property type="nucleotide sequence ID" value="NZ_JAXOFX010000014.1"/>
</dbReference>
<dbReference type="PANTHER" id="PTHR40056">
    <property type="entry name" value="HYPOTHETICAL CYTOSOLIC PROTEIN"/>
    <property type="match status" value="1"/>
</dbReference>
<name>A0ABU5J2J0_9BACI</name>
<proteinExistence type="predicted"/>
<dbReference type="PANTHER" id="PTHR40056:SF1">
    <property type="entry name" value="DUF1836 DOMAIN-CONTAINING PROTEIN"/>
    <property type="match status" value="1"/>
</dbReference>
<comment type="caution">
    <text evidence="1">The sequence shown here is derived from an EMBL/GenBank/DDBJ whole genome shotgun (WGS) entry which is preliminary data.</text>
</comment>
<evidence type="ECO:0000313" key="1">
    <source>
        <dbReference type="EMBL" id="MDZ5473576.1"/>
    </source>
</evidence>
<sequence>MELFQLSRSNMADFLVALKGEGDQTPLTVLQSAWANSHQNEVHNGTSLPAFMETKMPAVFEKFIKENKSKIGFSINEIVMLGNQIEFTNLSPTAVQNWVKRDVKNLIGSPQLGKKYTVDQAAILLIIEDLKSSLDFESIRKVLTLVFNNPADRTDDVIDPLTLYAAYASIFEKIHHERLIPGDISVPINLQIEEFIKKESETLIPTFTGLNEEQRNIVLNVLIMTTLTVLSSYYQTLTKQYMTATLFLNGI</sequence>
<evidence type="ECO:0000313" key="2">
    <source>
        <dbReference type="Proteomes" id="UP001290455"/>
    </source>
</evidence>
<dbReference type="InterPro" id="IPR014975">
    <property type="entry name" value="DUF1836"/>
</dbReference>
<accession>A0ABU5J2J0</accession>
<reference evidence="1 2" key="1">
    <citation type="submission" date="2023-11" db="EMBL/GenBank/DDBJ databases">
        <title>Bacillus jintuensis, isolated from a mudflat on the Beibu Gulf coast.</title>
        <authorList>
            <person name="Li M."/>
        </authorList>
    </citation>
    <scope>NUCLEOTIDE SEQUENCE [LARGE SCALE GENOMIC DNA]</scope>
    <source>
        <strain evidence="1 2">31A1R</strain>
    </source>
</reference>
<organism evidence="1 2">
    <name type="scientific">Robertmurraya mangrovi</name>
    <dbReference type="NCBI Taxonomy" id="3098077"/>
    <lineage>
        <taxon>Bacteria</taxon>
        <taxon>Bacillati</taxon>
        <taxon>Bacillota</taxon>
        <taxon>Bacilli</taxon>
        <taxon>Bacillales</taxon>
        <taxon>Bacillaceae</taxon>
        <taxon>Robertmurraya</taxon>
    </lineage>
</organism>
<gene>
    <name evidence="1" type="ORF">SM124_17815</name>
</gene>
<dbReference type="Pfam" id="PF08876">
    <property type="entry name" value="DUF1836"/>
    <property type="match status" value="1"/>
</dbReference>
<keyword evidence="2" id="KW-1185">Reference proteome</keyword>